<dbReference type="SMART" id="SM00100">
    <property type="entry name" value="cNMP"/>
    <property type="match status" value="1"/>
</dbReference>
<protein>
    <recommendedName>
        <fullName evidence="4">Cyclic nucleotide-binding domain-containing protein</fullName>
    </recommendedName>
</protein>
<reference evidence="5" key="1">
    <citation type="submission" date="2025-08" db="UniProtKB">
        <authorList>
            <consortium name="Ensembl"/>
        </authorList>
    </citation>
    <scope>IDENTIFICATION</scope>
</reference>
<dbReference type="PROSITE" id="PS50042">
    <property type="entry name" value="CNMP_BINDING_3"/>
    <property type="match status" value="1"/>
</dbReference>
<dbReference type="GO" id="GO:0005952">
    <property type="term" value="C:cAMP-dependent protein kinase complex"/>
    <property type="evidence" value="ECO:0007669"/>
    <property type="project" value="InterPro"/>
</dbReference>
<dbReference type="CDD" id="cd00038">
    <property type="entry name" value="CAP_ED"/>
    <property type="match status" value="1"/>
</dbReference>
<dbReference type="Ensembl" id="ENSPLAT00000024946.1">
    <property type="protein sequence ID" value="ENSPLAP00000029714.1"/>
    <property type="gene ID" value="ENSPLAG00000020200.1"/>
</dbReference>
<keyword evidence="2" id="KW-0116">cAMP-binding</keyword>
<dbReference type="Gene3D" id="2.60.120.10">
    <property type="entry name" value="Jelly Rolls"/>
    <property type="match status" value="1"/>
</dbReference>
<evidence type="ECO:0000256" key="3">
    <source>
        <dbReference type="ARBA" id="ARBA00023149"/>
    </source>
</evidence>
<name>A0A3B3VYC9_9TELE</name>
<dbReference type="AlphaFoldDB" id="A0A3B3VYC9"/>
<dbReference type="PANTHER" id="PTHR11635">
    <property type="entry name" value="CAMP-DEPENDENT PROTEIN KINASE REGULATORY CHAIN"/>
    <property type="match status" value="1"/>
</dbReference>
<evidence type="ECO:0000259" key="4">
    <source>
        <dbReference type="PROSITE" id="PS50042"/>
    </source>
</evidence>
<dbReference type="InterPro" id="IPR000595">
    <property type="entry name" value="cNMP-bd_dom"/>
</dbReference>
<feature type="domain" description="Cyclic nucleotide-binding" evidence="4">
    <location>
        <begin position="12"/>
        <end position="93"/>
    </location>
</feature>
<dbReference type="InterPro" id="IPR050503">
    <property type="entry name" value="cAMP-dep_PK_reg_su-like"/>
</dbReference>
<comment type="similarity">
    <text evidence="1">Belongs to the cAMP-dependent kinase regulatory chain family.</text>
</comment>
<organism evidence="5 6">
    <name type="scientific">Poecilia latipinna</name>
    <name type="common">sailfin molly</name>
    <dbReference type="NCBI Taxonomy" id="48699"/>
    <lineage>
        <taxon>Eukaryota</taxon>
        <taxon>Metazoa</taxon>
        <taxon>Chordata</taxon>
        <taxon>Craniata</taxon>
        <taxon>Vertebrata</taxon>
        <taxon>Euteleostomi</taxon>
        <taxon>Actinopterygii</taxon>
        <taxon>Neopterygii</taxon>
        <taxon>Teleostei</taxon>
        <taxon>Neoteleostei</taxon>
        <taxon>Acanthomorphata</taxon>
        <taxon>Ovalentaria</taxon>
        <taxon>Atherinomorphae</taxon>
        <taxon>Cyprinodontiformes</taxon>
        <taxon>Poeciliidae</taxon>
        <taxon>Poeciliinae</taxon>
        <taxon>Poecilia</taxon>
    </lineage>
</organism>
<dbReference type="InterPro" id="IPR014710">
    <property type="entry name" value="RmlC-like_jellyroll"/>
</dbReference>
<dbReference type="PRINTS" id="PR00103">
    <property type="entry name" value="CAMPKINASE"/>
</dbReference>
<evidence type="ECO:0000313" key="6">
    <source>
        <dbReference type="Proteomes" id="UP000261500"/>
    </source>
</evidence>
<dbReference type="GO" id="GO:0030552">
    <property type="term" value="F:cAMP binding"/>
    <property type="evidence" value="ECO:0007669"/>
    <property type="project" value="UniProtKB-KW"/>
</dbReference>
<dbReference type="PANTHER" id="PTHR11635:SF152">
    <property type="entry name" value="CAMP-DEPENDENT PROTEIN KINASE TYPE I REGULATORY SUBUNIT-RELATED"/>
    <property type="match status" value="1"/>
</dbReference>
<keyword evidence="2" id="KW-0547">Nucleotide-binding</keyword>
<dbReference type="InterPro" id="IPR018488">
    <property type="entry name" value="cNMP-bd_CS"/>
</dbReference>
<evidence type="ECO:0000313" key="5">
    <source>
        <dbReference type="Ensembl" id="ENSPLAP00000029714.1"/>
    </source>
</evidence>
<accession>A0A3B3VYC9</accession>
<evidence type="ECO:0000256" key="2">
    <source>
        <dbReference type="ARBA" id="ARBA00022566"/>
    </source>
</evidence>
<sequence>MIWTKAIQKNDFLSRLDDEQIAMMVDLLMSSNYKPSEEIIKEGLEGDSMYIVAEVFALFSWTLTKGDVFGELAILYNCKRTATVKAKTHVHLWLSLSSREVISCYNKQIRRMGKGEHFGEQALIRKCTLPCKEILSHTSFRKLTLQFLSSGYPFYISTHTCK</sequence>
<dbReference type="GO" id="GO:0004862">
    <property type="term" value="F:cAMP-dependent protein kinase inhibitor activity"/>
    <property type="evidence" value="ECO:0007669"/>
    <property type="project" value="TreeGrafter"/>
</dbReference>
<keyword evidence="3" id="KW-0114">cAMP</keyword>
<dbReference type="Proteomes" id="UP000261500">
    <property type="component" value="Unplaced"/>
</dbReference>
<dbReference type="GO" id="GO:0034236">
    <property type="term" value="F:protein kinase A catalytic subunit binding"/>
    <property type="evidence" value="ECO:0007669"/>
    <property type="project" value="TreeGrafter"/>
</dbReference>
<evidence type="ECO:0000256" key="1">
    <source>
        <dbReference type="ARBA" id="ARBA00005753"/>
    </source>
</evidence>
<dbReference type="STRING" id="48699.ENSPLAP00000029714"/>
<dbReference type="SUPFAM" id="SSF51206">
    <property type="entry name" value="cAMP-binding domain-like"/>
    <property type="match status" value="1"/>
</dbReference>
<dbReference type="PROSITE" id="PS00889">
    <property type="entry name" value="CNMP_BINDING_2"/>
    <property type="match status" value="1"/>
</dbReference>
<dbReference type="InterPro" id="IPR018490">
    <property type="entry name" value="cNMP-bd_dom_sf"/>
</dbReference>
<proteinExistence type="inferred from homology"/>
<dbReference type="GO" id="GO:0005829">
    <property type="term" value="C:cytosol"/>
    <property type="evidence" value="ECO:0007669"/>
    <property type="project" value="TreeGrafter"/>
</dbReference>
<keyword evidence="6" id="KW-1185">Reference proteome</keyword>
<reference evidence="5" key="2">
    <citation type="submission" date="2025-09" db="UniProtKB">
        <authorList>
            <consortium name="Ensembl"/>
        </authorList>
    </citation>
    <scope>IDENTIFICATION</scope>
</reference>
<dbReference type="GeneTree" id="ENSGT00940000165510"/>